<feature type="transmembrane region" description="Helical" evidence="7">
    <location>
        <begin position="185"/>
        <end position="209"/>
    </location>
</feature>
<name>A0ABR1R4T2_9PEZI</name>
<evidence type="ECO:0000313" key="9">
    <source>
        <dbReference type="EMBL" id="KAK7998900.1"/>
    </source>
</evidence>
<evidence type="ECO:0000256" key="4">
    <source>
        <dbReference type="ARBA" id="ARBA00023136"/>
    </source>
</evidence>
<comment type="subcellular location">
    <subcellularLocation>
        <location evidence="1">Membrane</location>
        <topology evidence="1">Multi-pass membrane protein</topology>
    </subcellularLocation>
</comment>
<organism evidence="9 10">
    <name type="scientific">Apiospora marii</name>
    <dbReference type="NCBI Taxonomy" id="335849"/>
    <lineage>
        <taxon>Eukaryota</taxon>
        <taxon>Fungi</taxon>
        <taxon>Dikarya</taxon>
        <taxon>Ascomycota</taxon>
        <taxon>Pezizomycotina</taxon>
        <taxon>Sordariomycetes</taxon>
        <taxon>Xylariomycetidae</taxon>
        <taxon>Amphisphaeriales</taxon>
        <taxon>Apiosporaceae</taxon>
        <taxon>Apiospora</taxon>
    </lineage>
</organism>
<proteinExistence type="inferred from homology"/>
<feature type="transmembrane region" description="Helical" evidence="7">
    <location>
        <begin position="221"/>
        <end position="241"/>
    </location>
</feature>
<keyword evidence="4 7" id="KW-0472">Membrane</keyword>
<reference evidence="9 10" key="1">
    <citation type="submission" date="2023-01" db="EMBL/GenBank/DDBJ databases">
        <title>Analysis of 21 Apiospora genomes using comparative genomics revels a genus with tremendous synthesis potential of carbohydrate active enzymes and secondary metabolites.</title>
        <authorList>
            <person name="Sorensen T."/>
        </authorList>
    </citation>
    <scope>NUCLEOTIDE SEQUENCE [LARGE SCALE GENOMIC DNA]</scope>
    <source>
        <strain evidence="9 10">CBS 20057</strain>
    </source>
</reference>
<gene>
    <name evidence="9" type="ORF">PG991_014575</name>
</gene>
<keyword evidence="10" id="KW-1185">Reference proteome</keyword>
<evidence type="ECO:0000256" key="2">
    <source>
        <dbReference type="ARBA" id="ARBA00022692"/>
    </source>
</evidence>
<feature type="transmembrane region" description="Helical" evidence="7">
    <location>
        <begin position="108"/>
        <end position="131"/>
    </location>
</feature>
<feature type="region of interest" description="Disordered" evidence="6">
    <location>
        <begin position="341"/>
        <end position="430"/>
    </location>
</feature>
<dbReference type="InterPro" id="IPR052337">
    <property type="entry name" value="SAT4-like"/>
</dbReference>
<comment type="caution">
    <text evidence="9">The sequence shown here is derived from an EMBL/GenBank/DDBJ whole genome shotgun (WGS) entry which is preliminary data.</text>
</comment>
<evidence type="ECO:0000256" key="1">
    <source>
        <dbReference type="ARBA" id="ARBA00004141"/>
    </source>
</evidence>
<feature type="domain" description="Rhodopsin" evidence="8">
    <location>
        <begin position="47"/>
        <end position="281"/>
    </location>
</feature>
<dbReference type="PANTHER" id="PTHR33048:SF47">
    <property type="entry name" value="INTEGRAL MEMBRANE PROTEIN-RELATED"/>
    <property type="match status" value="1"/>
</dbReference>
<feature type="compositionally biased region" description="Low complexity" evidence="6">
    <location>
        <begin position="388"/>
        <end position="405"/>
    </location>
</feature>
<evidence type="ECO:0000256" key="3">
    <source>
        <dbReference type="ARBA" id="ARBA00022989"/>
    </source>
</evidence>
<dbReference type="Proteomes" id="UP001396898">
    <property type="component" value="Unassembled WGS sequence"/>
</dbReference>
<evidence type="ECO:0000313" key="10">
    <source>
        <dbReference type="Proteomes" id="UP001396898"/>
    </source>
</evidence>
<feature type="transmembrane region" description="Helical" evidence="7">
    <location>
        <begin position="30"/>
        <end position="51"/>
    </location>
</feature>
<protein>
    <recommendedName>
        <fullName evidence="8">Rhodopsin domain-containing protein</fullName>
    </recommendedName>
</protein>
<dbReference type="EMBL" id="JAQQWI010000019">
    <property type="protein sequence ID" value="KAK7998900.1"/>
    <property type="molecule type" value="Genomic_DNA"/>
</dbReference>
<evidence type="ECO:0000259" key="8">
    <source>
        <dbReference type="Pfam" id="PF20684"/>
    </source>
</evidence>
<dbReference type="Pfam" id="PF20684">
    <property type="entry name" value="Fung_rhodopsin"/>
    <property type="match status" value="1"/>
</dbReference>
<evidence type="ECO:0000256" key="6">
    <source>
        <dbReference type="SAM" id="MobiDB-lite"/>
    </source>
</evidence>
<feature type="transmembrane region" description="Helical" evidence="7">
    <location>
        <begin position="143"/>
        <end position="165"/>
    </location>
</feature>
<feature type="transmembrane region" description="Helical" evidence="7">
    <location>
        <begin position="63"/>
        <end position="88"/>
    </location>
</feature>
<comment type="similarity">
    <text evidence="5">Belongs to the SAT4 family.</text>
</comment>
<dbReference type="PANTHER" id="PTHR33048">
    <property type="entry name" value="PTH11-LIKE INTEGRAL MEMBRANE PROTEIN (AFU_ORTHOLOGUE AFUA_5G11245)"/>
    <property type="match status" value="1"/>
</dbReference>
<accession>A0ABR1R4T2</accession>
<feature type="compositionally biased region" description="Low complexity" evidence="6">
    <location>
        <begin position="366"/>
        <end position="377"/>
    </location>
</feature>
<dbReference type="InterPro" id="IPR049326">
    <property type="entry name" value="Rhodopsin_dom_fungi"/>
</dbReference>
<evidence type="ECO:0000256" key="7">
    <source>
        <dbReference type="SAM" id="Phobius"/>
    </source>
</evidence>
<keyword evidence="3 7" id="KW-1133">Transmembrane helix</keyword>
<sequence length="487" mass="53664">MDNLLAEDPYVNSPDQRRNFFDPETKVPTVIGVSVSLMAFAATSVAARFYTRVRILRVTGLDDWLIMFALTLVMGHGILQCCMTRFNLGRHVGFLTRKDEFTTFMQMFYASLVTYNAALMAIKLAFLAQYYRITAVGGASRRTLIIVSCVIGLWCTSQMVIVIFQCQPISGFWSPTPNTVCVPSFPGLYISAAGNIATDLMIVILPLPMIRRLHLAPAQKAVLSFVFCLGLVTTAISLLRLQYLKVSPDLTWDIADSNLCSLAEISSGIICACLPTLKPLAAQCFPKLCSTLRTQFATLRAPTPEWKLRNLKEALQEEPGSIQGLPLAYLSLESLQLPPLPLGGEIDEEEGRNRGSGGDLEKRRSSSLPSQPQLSLFPPHPAVRRPSSTRTSTTMTTTTTQQSMGERGRGGSGGGRRKRGSHLQEKENGHTVEIGAAAARSLTLSAFDSDRRSQRISQTSSSIYVKHEITVEVEDSWERWSHYSSTT</sequence>
<evidence type="ECO:0000256" key="5">
    <source>
        <dbReference type="ARBA" id="ARBA00038359"/>
    </source>
</evidence>
<keyword evidence="2 7" id="KW-0812">Transmembrane</keyword>